<feature type="transmembrane region" description="Helical" evidence="5">
    <location>
        <begin position="7"/>
        <end position="24"/>
    </location>
</feature>
<dbReference type="OrthoDB" id="6285106at2759"/>
<evidence type="ECO:0000313" key="6">
    <source>
        <dbReference type="EMBL" id="CAB3372986.1"/>
    </source>
</evidence>
<dbReference type="PANTHER" id="PTHR13055:SF12">
    <property type="entry name" value="LD40707P"/>
    <property type="match status" value="1"/>
</dbReference>
<dbReference type="PANTHER" id="PTHR13055">
    <property type="entry name" value="TUMOR ENDOTHELIAL MARKER 7 RELATED"/>
    <property type="match status" value="1"/>
</dbReference>
<evidence type="ECO:0000256" key="2">
    <source>
        <dbReference type="ARBA" id="ARBA00022692"/>
    </source>
</evidence>
<evidence type="ECO:0000313" key="7">
    <source>
        <dbReference type="Proteomes" id="UP000494165"/>
    </source>
</evidence>
<gene>
    <name evidence="6" type="ORF">CLODIP_2_CD12601</name>
</gene>
<sequence>MKQFQNLFYFLVAISVVPVVPLSFCNVAEYCLENGAPKVMFDSNQGYFRVYAVKDDNLANSLWVNMDEGGQIYFSNITKPAYDSMFEPTNRYAMLPTLSFDFPYYGTIIRSLKLDIDGRICMGKMGFPDDDCVSNIAPLGTKLFFPGDNSYIKYLDTGKSFTVQWGNVDFYPPFYVFEQNASFQVTLYEDGTVQLVYKQMMTSVFDVVNDNFISDVTIGMRDSFKLEAGRNNVDVKPYGVIELKNLLSPDFGIDSGTVITMKPLPICNMFTSHESCERSRKLAKCLWCPRLARCFNYGSSSDFKYWWKTECSDSPYYIG</sequence>
<keyword evidence="5" id="KW-0472">Membrane</keyword>
<dbReference type="EMBL" id="CADEPI010000079">
    <property type="protein sequence ID" value="CAB3372986.1"/>
    <property type="molecule type" value="Genomic_DNA"/>
</dbReference>
<dbReference type="AlphaFoldDB" id="A0A8S1CQW3"/>
<evidence type="ECO:0000256" key="5">
    <source>
        <dbReference type="SAM" id="Phobius"/>
    </source>
</evidence>
<dbReference type="Proteomes" id="UP000494165">
    <property type="component" value="Unassembled WGS sequence"/>
</dbReference>
<proteinExistence type="predicted"/>
<comment type="caution">
    <text evidence="6">The sequence shown here is derived from an EMBL/GenBank/DDBJ whole genome shotgun (WGS) entry which is preliminary data.</text>
</comment>
<keyword evidence="3" id="KW-0732">Signal</keyword>
<name>A0A8S1CQW3_9INSE</name>
<accession>A0A8S1CQW3</accession>
<evidence type="ECO:0000256" key="1">
    <source>
        <dbReference type="ARBA" id="ARBA00004479"/>
    </source>
</evidence>
<comment type="subcellular location">
    <subcellularLocation>
        <location evidence="1">Membrane</location>
        <topology evidence="1">Single-pass type I membrane protein</topology>
    </subcellularLocation>
</comment>
<evidence type="ECO:0000256" key="3">
    <source>
        <dbReference type="ARBA" id="ARBA00022729"/>
    </source>
</evidence>
<dbReference type="GO" id="GO:0016020">
    <property type="term" value="C:membrane"/>
    <property type="evidence" value="ECO:0007669"/>
    <property type="project" value="UniProtKB-SubCell"/>
</dbReference>
<dbReference type="InterPro" id="IPR031152">
    <property type="entry name" value="PLXDC"/>
</dbReference>
<organism evidence="6 7">
    <name type="scientific">Cloeon dipterum</name>
    <dbReference type="NCBI Taxonomy" id="197152"/>
    <lineage>
        <taxon>Eukaryota</taxon>
        <taxon>Metazoa</taxon>
        <taxon>Ecdysozoa</taxon>
        <taxon>Arthropoda</taxon>
        <taxon>Hexapoda</taxon>
        <taxon>Insecta</taxon>
        <taxon>Pterygota</taxon>
        <taxon>Palaeoptera</taxon>
        <taxon>Ephemeroptera</taxon>
        <taxon>Pisciforma</taxon>
        <taxon>Baetidae</taxon>
        <taxon>Cloeon</taxon>
    </lineage>
</organism>
<keyword evidence="2 5" id="KW-0812">Transmembrane</keyword>
<reference evidence="6 7" key="1">
    <citation type="submission" date="2020-04" db="EMBL/GenBank/DDBJ databases">
        <authorList>
            <person name="Alioto T."/>
            <person name="Alioto T."/>
            <person name="Gomez Garrido J."/>
        </authorList>
    </citation>
    <scope>NUCLEOTIDE SEQUENCE [LARGE SCALE GENOMIC DNA]</scope>
</reference>
<keyword evidence="7" id="KW-1185">Reference proteome</keyword>
<protein>
    <submittedName>
        <fullName evidence="6">Uncharacterized protein</fullName>
    </submittedName>
</protein>
<keyword evidence="4 5" id="KW-1133">Transmembrane helix</keyword>
<evidence type="ECO:0000256" key="4">
    <source>
        <dbReference type="ARBA" id="ARBA00022989"/>
    </source>
</evidence>